<dbReference type="EnsemblPlants" id="AES58761">
    <property type="protein sequence ID" value="AES58761"/>
    <property type="gene ID" value="MTR_1g008000"/>
</dbReference>
<dbReference type="EMBL" id="CM001217">
    <property type="protein sequence ID" value="AES58761.1"/>
    <property type="molecule type" value="Genomic_DNA"/>
</dbReference>
<evidence type="ECO:0000313" key="3">
    <source>
        <dbReference type="Proteomes" id="UP000002051"/>
    </source>
</evidence>
<gene>
    <name evidence="1" type="ordered locus">MTR_1g008000</name>
</gene>
<dbReference type="AlphaFoldDB" id="G7I3H6"/>
<reference evidence="1 3" key="2">
    <citation type="journal article" date="2014" name="BMC Genomics">
        <title>An improved genome release (version Mt4.0) for the model legume Medicago truncatula.</title>
        <authorList>
            <person name="Tang H."/>
            <person name="Krishnakumar V."/>
            <person name="Bidwell S."/>
            <person name="Rosen B."/>
            <person name="Chan A."/>
            <person name="Zhou S."/>
            <person name="Gentzbittel L."/>
            <person name="Childs K.L."/>
            <person name="Yandell M."/>
            <person name="Gundlach H."/>
            <person name="Mayer K.F."/>
            <person name="Schwartz D.C."/>
            <person name="Town C.D."/>
        </authorList>
    </citation>
    <scope>GENOME REANNOTATION</scope>
    <source>
        <strain evidence="2 3">cv. Jemalong A17</strain>
    </source>
</reference>
<reference evidence="1 3" key="1">
    <citation type="journal article" date="2011" name="Nature">
        <title>The Medicago genome provides insight into the evolution of rhizobial symbioses.</title>
        <authorList>
            <person name="Young N.D."/>
            <person name="Debelle F."/>
            <person name="Oldroyd G.E."/>
            <person name="Geurts R."/>
            <person name="Cannon S.B."/>
            <person name="Udvardi M.K."/>
            <person name="Benedito V.A."/>
            <person name="Mayer K.F."/>
            <person name="Gouzy J."/>
            <person name="Schoof H."/>
            <person name="Van de Peer Y."/>
            <person name="Proost S."/>
            <person name="Cook D.R."/>
            <person name="Meyers B.C."/>
            <person name="Spannagl M."/>
            <person name="Cheung F."/>
            <person name="De Mita S."/>
            <person name="Krishnakumar V."/>
            <person name="Gundlach H."/>
            <person name="Zhou S."/>
            <person name="Mudge J."/>
            <person name="Bharti A.K."/>
            <person name="Murray J.D."/>
            <person name="Naoumkina M.A."/>
            <person name="Rosen B."/>
            <person name="Silverstein K.A."/>
            <person name="Tang H."/>
            <person name="Rombauts S."/>
            <person name="Zhao P.X."/>
            <person name="Zhou P."/>
            <person name="Barbe V."/>
            <person name="Bardou P."/>
            <person name="Bechner M."/>
            <person name="Bellec A."/>
            <person name="Berger A."/>
            <person name="Berges H."/>
            <person name="Bidwell S."/>
            <person name="Bisseling T."/>
            <person name="Choisne N."/>
            <person name="Couloux A."/>
            <person name="Denny R."/>
            <person name="Deshpande S."/>
            <person name="Dai X."/>
            <person name="Doyle J.J."/>
            <person name="Dudez A.M."/>
            <person name="Farmer A.D."/>
            <person name="Fouteau S."/>
            <person name="Franken C."/>
            <person name="Gibelin C."/>
            <person name="Gish J."/>
            <person name="Goldstein S."/>
            <person name="Gonzalez A.J."/>
            <person name="Green P.J."/>
            <person name="Hallab A."/>
            <person name="Hartog M."/>
            <person name="Hua A."/>
            <person name="Humphray S.J."/>
            <person name="Jeong D.H."/>
            <person name="Jing Y."/>
            <person name="Jocker A."/>
            <person name="Kenton S.M."/>
            <person name="Kim D.J."/>
            <person name="Klee K."/>
            <person name="Lai H."/>
            <person name="Lang C."/>
            <person name="Lin S."/>
            <person name="Macmil S.L."/>
            <person name="Magdelenat G."/>
            <person name="Matthews L."/>
            <person name="McCorrison J."/>
            <person name="Monaghan E.L."/>
            <person name="Mun J.H."/>
            <person name="Najar F.Z."/>
            <person name="Nicholson C."/>
            <person name="Noirot C."/>
            <person name="O'Bleness M."/>
            <person name="Paule C.R."/>
            <person name="Poulain J."/>
            <person name="Prion F."/>
            <person name="Qin B."/>
            <person name="Qu C."/>
            <person name="Retzel E.F."/>
            <person name="Riddle C."/>
            <person name="Sallet E."/>
            <person name="Samain S."/>
            <person name="Samson N."/>
            <person name="Sanders I."/>
            <person name="Saurat O."/>
            <person name="Scarpelli C."/>
            <person name="Schiex T."/>
            <person name="Segurens B."/>
            <person name="Severin A.J."/>
            <person name="Sherrier D.J."/>
            <person name="Shi R."/>
            <person name="Sims S."/>
            <person name="Singer S.R."/>
            <person name="Sinharoy S."/>
            <person name="Sterck L."/>
            <person name="Viollet A."/>
            <person name="Wang B.B."/>
            <person name="Wang K."/>
            <person name="Wang M."/>
            <person name="Wang X."/>
            <person name="Warfsmann J."/>
            <person name="Weissenbach J."/>
            <person name="White D.D."/>
            <person name="White J.D."/>
            <person name="Wiley G.B."/>
            <person name="Wincker P."/>
            <person name="Xing Y."/>
            <person name="Yang L."/>
            <person name="Yao Z."/>
            <person name="Ying F."/>
            <person name="Zhai J."/>
            <person name="Zhou L."/>
            <person name="Zuber A."/>
            <person name="Denarie J."/>
            <person name="Dixon R.A."/>
            <person name="May G.D."/>
            <person name="Schwartz D.C."/>
            <person name="Rogers J."/>
            <person name="Quetier F."/>
            <person name="Town C.D."/>
            <person name="Roe B.A."/>
        </authorList>
    </citation>
    <scope>NUCLEOTIDE SEQUENCE [LARGE SCALE GENOMIC DNA]</scope>
    <source>
        <strain evidence="1">A17</strain>
        <strain evidence="2 3">cv. Jemalong A17</strain>
    </source>
</reference>
<dbReference type="Proteomes" id="UP000002051">
    <property type="component" value="Unassembled WGS sequence"/>
</dbReference>
<evidence type="ECO:0000313" key="2">
    <source>
        <dbReference type="EnsemblPlants" id="AES58761"/>
    </source>
</evidence>
<dbReference type="HOGENOM" id="CLU_1035720_0_0_1"/>
<accession>G7I3H6</accession>
<name>G7I3H6_MEDTR</name>
<proteinExistence type="predicted"/>
<protein>
    <submittedName>
        <fullName evidence="1">F-box associated protein</fullName>
    </submittedName>
</protein>
<evidence type="ECO:0000313" key="1">
    <source>
        <dbReference type="EMBL" id="AES58761.1"/>
    </source>
</evidence>
<organism evidence="1 3">
    <name type="scientific">Medicago truncatula</name>
    <name type="common">Barrel medic</name>
    <name type="synonym">Medicago tribuloides</name>
    <dbReference type="NCBI Taxonomy" id="3880"/>
    <lineage>
        <taxon>Eukaryota</taxon>
        <taxon>Viridiplantae</taxon>
        <taxon>Streptophyta</taxon>
        <taxon>Embryophyta</taxon>
        <taxon>Tracheophyta</taxon>
        <taxon>Spermatophyta</taxon>
        <taxon>Magnoliopsida</taxon>
        <taxon>eudicotyledons</taxon>
        <taxon>Gunneridae</taxon>
        <taxon>Pentapetalae</taxon>
        <taxon>rosids</taxon>
        <taxon>fabids</taxon>
        <taxon>Fabales</taxon>
        <taxon>Fabaceae</taxon>
        <taxon>Papilionoideae</taxon>
        <taxon>50 kb inversion clade</taxon>
        <taxon>NPAAA clade</taxon>
        <taxon>Hologalegina</taxon>
        <taxon>IRL clade</taxon>
        <taxon>Trifolieae</taxon>
        <taxon>Medicago</taxon>
    </lineage>
</organism>
<sequence length="269" mass="31409">MQMVMQSDDQVIITILSIHDNVPTLNPIGNMFFKEPIGIFSYVHCNGVFCLHDCMEDQDDLILWREVQLLPQPSYNIVVDEDEEAFIGFGADPNTNEFKVVKVSIHCPLRCSRSSSFSLAELYNHSPNYDDHDFNILCFDFHTNQFQLLESPVRYSPIHHDIAEINGSLAYVNKIFDRFDSIYEIRIWVKDQQGWVKKYNINVSLDCRLDIERVLSKGKDDVQVLDRKFQQDLMKIYDKDCNLLHQFKCNLTSDSWIHEYVQSIVPLST</sequence>
<dbReference type="PaxDb" id="3880-AES58761"/>
<keyword evidence="3" id="KW-1185">Reference proteome</keyword>
<reference evidence="2" key="3">
    <citation type="submission" date="2015-04" db="UniProtKB">
        <authorList>
            <consortium name="EnsemblPlants"/>
        </authorList>
    </citation>
    <scope>IDENTIFICATION</scope>
    <source>
        <strain evidence="2">cv. Jemalong A17</strain>
    </source>
</reference>